<reference evidence="1" key="1">
    <citation type="submission" date="2018-06" db="EMBL/GenBank/DDBJ databases">
        <authorList>
            <person name="Zhirakovskaya E."/>
        </authorList>
    </citation>
    <scope>NUCLEOTIDE SEQUENCE</scope>
</reference>
<gene>
    <name evidence="1" type="ORF">MNBD_GAMMA20-130</name>
</gene>
<dbReference type="EMBL" id="UOFU01000120">
    <property type="protein sequence ID" value="VAW97519.1"/>
    <property type="molecule type" value="Genomic_DNA"/>
</dbReference>
<protein>
    <submittedName>
        <fullName evidence="1">Uncharacterized protein</fullName>
    </submittedName>
</protein>
<accession>A0A3B1AGT6</accession>
<dbReference type="AlphaFoldDB" id="A0A3B1AGT6"/>
<proteinExistence type="predicted"/>
<name>A0A3B1AGT6_9ZZZZ</name>
<sequence>MRSDILSSNDKHGLGIHVGVTHNTGNTGNDRDGVEVFVGVPYVYFFRAMAAGGWNAGLTPILGKYGGDLKGGLLINLGYQF</sequence>
<organism evidence="1">
    <name type="scientific">hydrothermal vent metagenome</name>
    <dbReference type="NCBI Taxonomy" id="652676"/>
    <lineage>
        <taxon>unclassified sequences</taxon>
        <taxon>metagenomes</taxon>
        <taxon>ecological metagenomes</taxon>
    </lineage>
</organism>
<evidence type="ECO:0000313" key="1">
    <source>
        <dbReference type="EMBL" id="VAW97519.1"/>
    </source>
</evidence>